<feature type="transmembrane region" description="Helical" evidence="1">
    <location>
        <begin position="35"/>
        <end position="61"/>
    </location>
</feature>
<dbReference type="EMBL" id="GIIL01007228">
    <property type="protein sequence ID" value="NOV50954.1"/>
    <property type="molecule type" value="Transcribed_RNA"/>
</dbReference>
<proteinExistence type="predicted"/>
<keyword evidence="1" id="KW-1133">Transmembrane helix</keyword>
<dbReference type="AlphaFoldDB" id="A0A6M2DY48"/>
<keyword evidence="1" id="KW-0472">Membrane</keyword>
<organism evidence="2">
    <name type="scientific">Xenopsylla cheopis</name>
    <name type="common">Oriental rat flea</name>
    <name type="synonym">Pulex cheopis</name>
    <dbReference type="NCBI Taxonomy" id="163159"/>
    <lineage>
        <taxon>Eukaryota</taxon>
        <taxon>Metazoa</taxon>
        <taxon>Ecdysozoa</taxon>
        <taxon>Arthropoda</taxon>
        <taxon>Hexapoda</taxon>
        <taxon>Insecta</taxon>
        <taxon>Pterygota</taxon>
        <taxon>Neoptera</taxon>
        <taxon>Endopterygota</taxon>
        <taxon>Siphonaptera</taxon>
        <taxon>Pulicidae</taxon>
        <taxon>Xenopsyllinae</taxon>
        <taxon>Xenopsylla</taxon>
    </lineage>
</organism>
<evidence type="ECO:0000256" key="1">
    <source>
        <dbReference type="SAM" id="Phobius"/>
    </source>
</evidence>
<evidence type="ECO:0000313" key="2">
    <source>
        <dbReference type="EMBL" id="NOV50954.1"/>
    </source>
</evidence>
<keyword evidence="1" id="KW-0812">Transmembrane</keyword>
<protein>
    <submittedName>
        <fullName evidence="2">Putative secreted protein</fullName>
    </submittedName>
</protein>
<sequence>MMLLKYLKCSIFLPIARLLSSTSSAFDFFSISSSFTMISASLSMFISISYFLPISMILFSIDWTRPQDHL</sequence>
<accession>A0A6M2DY48</accession>
<name>A0A6M2DY48_XENCH</name>
<reference evidence="2" key="1">
    <citation type="submission" date="2020-03" db="EMBL/GenBank/DDBJ databases">
        <title>Transcriptomic Profiling of the Digestive Tract of the Rat Flea, Xenopsylla cheopis, Following Blood Feeding and Infection with Yersinia pestis.</title>
        <authorList>
            <person name="Bland D.M."/>
            <person name="Martens C.A."/>
            <person name="Virtaneva K."/>
            <person name="Kanakabandi K."/>
            <person name="Long D."/>
            <person name="Rosenke R."/>
            <person name="Saturday G.A."/>
            <person name="Hoyt F.H."/>
            <person name="Bruno D.P."/>
            <person name="Ribeiro J.M.C."/>
            <person name="Hinnebusch J."/>
        </authorList>
    </citation>
    <scope>NUCLEOTIDE SEQUENCE</scope>
</reference>